<dbReference type="Proteomes" id="UP001149074">
    <property type="component" value="Unassembled WGS sequence"/>
</dbReference>
<comment type="caution">
    <text evidence="1">The sequence shown here is derived from an EMBL/GenBank/DDBJ whole genome shotgun (WGS) entry which is preliminary data.</text>
</comment>
<dbReference type="InterPro" id="IPR043132">
    <property type="entry name" value="BCAT-like_C"/>
</dbReference>
<dbReference type="InterPro" id="IPR001544">
    <property type="entry name" value="Aminotrans_IV"/>
</dbReference>
<protein>
    <recommendedName>
        <fullName evidence="3">Aminodeoxychorismate lyase</fullName>
    </recommendedName>
</protein>
<keyword evidence="2" id="KW-1185">Reference proteome</keyword>
<dbReference type="RefSeq" id="XP_056477070.1">
    <property type="nucleotide sequence ID" value="XM_056616713.1"/>
</dbReference>
<dbReference type="GO" id="GO:0003824">
    <property type="term" value="F:catalytic activity"/>
    <property type="evidence" value="ECO:0007669"/>
    <property type="project" value="InterPro"/>
</dbReference>
<dbReference type="OrthoDB" id="5288718at2759"/>
<evidence type="ECO:0000313" key="2">
    <source>
        <dbReference type="Proteomes" id="UP001149074"/>
    </source>
</evidence>
<dbReference type="InterPro" id="IPR036038">
    <property type="entry name" value="Aminotransferase-like"/>
</dbReference>
<name>A0A9W9FP00_9EURO</name>
<gene>
    <name evidence="1" type="ORF">N7532_004219</name>
</gene>
<dbReference type="SUPFAM" id="SSF56752">
    <property type="entry name" value="D-aminoacid aminotransferase-like PLP-dependent enzymes"/>
    <property type="match status" value="1"/>
</dbReference>
<dbReference type="InterPro" id="IPR043131">
    <property type="entry name" value="BCAT-like_N"/>
</dbReference>
<dbReference type="EMBL" id="JAPQKI010000004">
    <property type="protein sequence ID" value="KAJ5103690.1"/>
    <property type="molecule type" value="Genomic_DNA"/>
</dbReference>
<dbReference type="Pfam" id="PF01063">
    <property type="entry name" value="Aminotran_4"/>
    <property type="match status" value="1"/>
</dbReference>
<organism evidence="1 2">
    <name type="scientific">Penicillium argentinense</name>
    <dbReference type="NCBI Taxonomy" id="1131581"/>
    <lineage>
        <taxon>Eukaryota</taxon>
        <taxon>Fungi</taxon>
        <taxon>Dikarya</taxon>
        <taxon>Ascomycota</taxon>
        <taxon>Pezizomycotina</taxon>
        <taxon>Eurotiomycetes</taxon>
        <taxon>Eurotiomycetidae</taxon>
        <taxon>Eurotiales</taxon>
        <taxon>Aspergillaceae</taxon>
        <taxon>Penicillium</taxon>
    </lineage>
</organism>
<dbReference type="Gene3D" id="3.30.470.10">
    <property type="match status" value="1"/>
</dbReference>
<sequence>MSPASNESAGKPFEIISSLRYDPGIPQTILHNATGYPDPLASPYYLLAYHRDRLVNAARHFGWKFALQWLELDLESFEKFLDGSIPDRSKPWRLRIVVDAKGNGSVDVNPAAAIDLPNLLVPSLNQSNSSPIWRVYVDTEPITPSGFTTHKTTARDEYTAARLRAGISSPTETAEVLVFNPNGEIMEGSITTPYFRCRASATSGQESAGPAWSTPLLSSGGNAGTSRRYALNHGFCTERIIQKTELVDGEECWLSNGVRGFMRGMVVLNRQPTE</sequence>
<dbReference type="AlphaFoldDB" id="A0A9W9FP00"/>
<evidence type="ECO:0008006" key="3">
    <source>
        <dbReference type="Google" id="ProtNLM"/>
    </source>
</evidence>
<dbReference type="Gene3D" id="3.20.10.10">
    <property type="entry name" value="D-amino Acid Aminotransferase, subunit A, domain 2"/>
    <property type="match status" value="1"/>
</dbReference>
<dbReference type="GeneID" id="81355692"/>
<reference evidence="1" key="1">
    <citation type="submission" date="2022-11" db="EMBL/GenBank/DDBJ databases">
        <authorList>
            <person name="Petersen C."/>
        </authorList>
    </citation>
    <scope>NUCLEOTIDE SEQUENCE</scope>
    <source>
        <strain evidence="1">IBT 30761</strain>
    </source>
</reference>
<proteinExistence type="predicted"/>
<reference evidence="1" key="2">
    <citation type="journal article" date="2023" name="IMA Fungus">
        <title>Comparative genomic study of the Penicillium genus elucidates a diverse pangenome and 15 lateral gene transfer events.</title>
        <authorList>
            <person name="Petersen C."/>
            <person name="Sorensen T."/>
            <person name="Nielsen M.R."/>
            <person name="Sondergaard T.E."/>
            <person name="Sorensen J.L."/>
            <person name="Fitzpatrick D.A."/>
            <person name="Frisvad J.C."/>
            <person name="Nielsen K.L."/>
        </authorList>
    </citation>
    <scope>NUCLEOTIDE SEQUENCE</scope>
    <source>
        <strain evidence="1">IBT 30761</strain>
    </source>
</reference>
<evidence type="ECO:0000313" key="1">
    <source>
        <dbReference type="EMBL" id="KAJ5103690.1"/>
    </source>
</evidence>
<accession>A0A9W9FP00</accession>